<comment type="caution">
    <text evidence="2">The sequence shown here is derived from an EMBL/GenBank/DDBJ whole genome shotgun (WGS) entry which is preliminary data.</text>
</comment>
<evidence type="ECO:0000313" key="3">
    <source>
        <dbReference type="Proteomes" id="UP001612915"/>
    </source>
</evidence>
<organism evidence="2 3">
    <name type="scientific">Spongisporangium articulatum</name>
    <dbReference type="NCBI Taxonomy" id="3362603"/>
    <lineage>
        <taxon>Bacteria</taxon>
        <taxon>Bacillati</taxon>
        <taxon>Actinomycetota</taxon>
        <taxon>Actinomycetes</taxon>
        <taxon>Kineosporiales</taxon>
        <taxon>Kineosporiaceae</taxon>
        <taxon>Spongisporangium</taxon>
    </lineage>
</organism>
<keyword evidence="3" id="KW-1185">Reference proteome</keyword>
<dbReference type="EMBL" id="JBITLV010000006">
    <property type="protein sequence ID" value="MFI7588866.1"/>
    <property type="molecule type" value="Genomic_DNA"/>
</dbReference>
<dbReference type="Pfam" id="PF03993">
    <property type="entry name" value="DUF349"/>
    <property type="match status" value="3"/>
</dbReference>
<dbReference type="Proteomes" id="UP001612915">
    <property type="component" value="Unassembled WGS sequence"/>
</dbReference>
<dbReference type="InterPro" id="IPR007139">
    <property type="entry name" value="DUF349"/>
</dbReference>
<name>A0ABW8AR55_9ACTN</name>
<feature type="coiled-coil region" evidence="1">
    <location>
        <begin position="38"/>
        <end position="65"/>
    </location>
</feature>
<proteinExistence type="predicted"/>
<reference evidence="2 3" key="1">
    <citation type="submission" date="2024-10" db="EMBL/GenBank/DDBJ databases">
        <title>The Natural Products Discovery Center: Release of the First 8490 Sequenced Strains for Exploring Actinobacteria Biosynthetic Diversity.</title>
        <authorList>
            <person name="Kalkreuter E."/>
            <person name="Kautsar S.A."/>
            <person name="Yang D."/>
            <person name="Bader C.D."/>
            <person name="Teijaro C.N."/>
            <person name="Fluegel L."/>
            <person name="Davis C.M."/>
            <person name="Simpson J.R."/>
            <person name="Lauterbach L."/>
            <person name="Steele A.D."/>
            <person name="Gui C."/>
            <person name="Meng S."/>
            <person name="Li G."/>
            <person name="Viehrig K."/>
            <person name="Ye F."/>
            <person name="Su P."/>
            <person name="Kiefer A.F."/>
            <person name="Nichols A."/>
            <person name="Cepeda A.J."/>
            <person name="Yan W."/>
            <person name="Fan B."/>
            <person name="Jiang Y."/>
            <person name="Adhikari A."/>
            <person name="Zheng C.-J."/>
            <person name="Schuster L."/>
            <person name="Cowan T.M."/>
            <person name="Smanski M.J."/>
            <person name="Chevrette M.G."/>
            <person name="De Carvalho L.P.S."/>
            <person name="Shen B."/>
        </authorList>
    </citation>
    <scope>NUCLEOTIDE SEQUENCE [LARGE SCALE GENOMIC DNA]</scope>
    <source>
        <strain evidence="2 3">NPDC049639</strain>
    </source>
</reference>
<feature type="coiled-coil region" evidence="1">
    <location>
        <begin position="327"/>
        <end position="396"/>
    </location>
</feature>
<keyword evidence="1" id="KW-0175">Coiled coil</keyword>
<accession>A0ABW8AR55</accession>
<evidence type="ECO:0000256" key="1">
    <source>
        <dbReference type="SAM" id="Coils"/>
    </source>
</evidence>
<sequence>MTEQAWGRADDDGTVYVRTADGERAVGSYPGATHEEALAYFVRKFEDLEAQVNLLEQRLKAGQVSASDADHTIKRLEPTILEANAVGDLQGLHDRLTGLAPLADEARAKAQAAKAEAKAEALAKRTALVEEAEALAEPEPARIPWKSSGDRLRVLFDEWRTLQRDAKLDKASEDELWKRFSHARTAFDRKRRHHFGALDEQRSHAKAEKERLVAEAESLSTSTAWGPTSGAYRDLMAQWKAAGRASKKDDDTLWARFRAAQDAFFAARDAANTAQNEEFAGNLVRKEELLAEAQKLLPVKDAAAARAALRDLQARWDAAGKVPRADLSRLEGGLRKVEQAVHDAEQERWRRSDPAARARAQDMVGQLEKAVAGLEAELAKQQSAGNERKVKEAEQALAARREWLDQARRGLEEFTG</sequence>
<gene>
    <name evidence="2" type="ORF">ACIB24_17515</name>
</gene>
<evidence type="ECO:0000313" key="2">
    <source>
        <dbReference type="EMBL" id="MFI7588866.1"/>
    </source>
</evidence>
<dbReference type="RefSeq" id="WP_398283011.1">
    <property type="nucleotide sequence ID" value="NZ_JBITLV010000006.1"/>
</dbReference>
<protein>
    <submittedName>
        <fullName evidence="2">DUF349 domain-containing protein</fullName>
    </submittedName>
</protein>